<comment type="function">
    <text evidence="9 15">Catalyzes the addition of meso-diaminopimelic acid to the nucleotide precursor UDP-N-acetylmuramoyl-L-alanyl-D-glutamate (UMAG) in the biosynthesis of bacterial cell-wall peptidoglycan.</text>
</comment>
<feature type="binding site" evidence="15">
    <location>
        <position position="152"/>
    </location>
    <ligand>
        <name>UDP-N-acetyl-alpha-D-muramoyl-L-alanyl-D-glutamate</name>
        <dbReference type="ChEBI" id="CHEBI:83900"/>
    </ligand>
</feature>
<dbReference type="UniPathway" id="UPA00219"/>
<evidence type="ECO:0000256" key="4">
    <source>
        <dbReference type="ARBA" id="ARBA00022960"/>
    </source>
</evidence>
<dbReference type="RefSeq" id="WP_245719380.1">
    <property type="nucleotide sequence ID" value="NZ_FMYI01000002.1"/>
</dbReference>
<proteinExistence type="inferred from homology"/>
<evidence type="ECO:0000256" key="10">
    <source>
        <dbReference type="ARBA" id="ARBA00066633"/>
    </source>
</evidence>
<dbReference type="PANTHER" id="PTHR23135:SF4">
    <property type="entry name" value="UDP-N-ACETYLMURAMOYL-L-ALANYL-D-GLUTAMATE--2,6-DIAMINOPIMELATE LIGASE MURE HOMOLOG, CHLOROPLASTIC"/>
    <property type="match status" value="1"/>
</dbReference>
<keyword evidence="15" id="KW-0067">ATP-binding</keyword>
<feature type="binding site" evidence="15">
    <location>
        <position position="180"/>
    </location>
    <ligand>
        <name>UDP-N-acetyl-alpha-D-muramoyl-L-alanyl-D-glutamate</name>
        <dbReference type="ChEBI" id="CHEBI:83900"/>
    </ligand>
</feature>
<dbReference type="PANTHER" id="PTHR23135">
    <property type="entry name" value="MUR LIGASE FAMILY MEMBER"/>
    <property type="match status" value="1"/>
</dbReference>
<feature type="modified residue" description="N6-carboxylysine" evidence="15">
    <location>
        <position position="220"/>
    </location>
</feature>
<evidence type="ECO:0000256" key="13">
    <source>
        <dbReference type="ARBA" id="ARBA00076158"/>
    </source>
</evidence>
<comment type="subcellular location">
    <subcellularLocation>
        <location evidence="15 16">Cytoplasm</location>
    </subcellularLocation>
</comment>
<evidence type="ECO:0000256" key="2">
    <source>
        <dbReference type="ARBA" id="ARBA00005898"/>
    </source>
</evidence>
<dbReference type="InterPro" id="IPR005761">
    <property type="entry name" value="UDP-N-AcMur-Glu-dNH2Pim_ligase"/>
</dbReference>
<feature type="domain" description="Mur ligase N-terminal catalytic" evidence="17">
    <location>
        <begin position="25"/>
        <end position="97"/>
    </location>
</feature>
<evidence type="ECO:0000256" key="14">
    <source>
        <dbReference type="ARBA" id="ARBA00081560"/>
    </source>
</evidence>
<feature type="binding site" evidence="15">
    <location>
        <position position="464"/>
    </location>
    <ligand>
        <name>meso-2,6-diaminopimelate</name>
        <dbReference type="ChEBI" id="CHEBI:57791"/>
    </ligand>
</feature>
<dbReference type="GO" id="GO:0000287">
    <property type="term" value="F:magnesium ion binding"/>
    <property type="evidence" value="ECO:0007669"/>
    <property type="project" value="UniProtKB-UniRule"/>
</dbReference>
<accession>A0A1G6GZV4</accession>
<dbReference type="SUPFAM" id="SSF53244">
    <property type="entry name" value="MurD-like peptide ligases, peptide-binding domain"/>
    <property type="match status" value="1"/>
</dbReference>
<comment type="PTM">
    <text evidence="15">Carboxylation is probably crucial for Mg(2+) binding and, consequently, for the gamma-phosphate positioning of ATP.</text>
</comment>
<gene>
    <name evidence="15" type="primary">murE</name>
    <name evidence="20" type="ORF">SAMN05421734_10276</name>
</gene>
<dbReference type="InterPro" id="IPR035911">
    <property type="entry name" value="MurE/MurF_N"/>
</dbReference>
<comment type="similarity">
    <text evidence="2 15">Belongs to the MurCDEF family. MurE subfamily.</text>
</comment>
<feature type="binding site" evidence="15">
    <location>
        <position position="188"/>
    </location>
    <ligand>
        <name>UDP-N-acetyl-alpha-D-muramoyl-L-alanyl-D-glutamate</name>
        <dbReference type="ChEBI" id="CHEBI:83900"/>
    </ligand>
</feature>
<dbReference type="NCBIfam" id="NF001124">
    <property type="entry name" value="PRK00139.1-2"/>
    <property type="match status" value="1"/>
</dbReference>
<dbReference type="SUPFAM" id="SSF53623">
    <property type="entry name" value="MurD-like peptide ligases, catalytic domain"/>
    <property type="match status" value="1"/>
</dbReference>
<dbReference type="STRING" id="1612202.SAMN05421734_10276"/>
<feature type="binding site" evidence="15">
    <location>
        <begin position="153"/>
        <end position="154"/>
    </location>
    <ligand>
        <name>UDP-N-acetyl-alpha-D-muramoyl-L-alanyl-D-glutamate</name>
        <dbReference type="ChEBI" id="CHEBI:83900"/>
    </ligand>
</feature>
<feature type="binding site" evidence="15">
    <location>
        <position position="386"/>
    </location>
    <ligand>
        <name>meso-2,6-diaminopimelate</name>
        <dbReference type="ChEBI" id="CHEBI:57791"/>
    </ligand>
</feature>
<reference evidence="21" key="1">
    <citation type="submission" date="2016-09" db="EMBL/GenBank/DDBJ databases">
        <authorList>
            <person name="Varghese N."/>
            <person name="Submissions S."/>
        </authorList>
    </citation>
    <scope>NUCLEOTIDE SEQUENCE [LARGE SCALE GENOMIC DNA]</scope>
    <source>
        <strain evidence="21">S5</strain>
    </source>
</reference>
<dbReference type="InterPro" id="IPR036565">
    <property type="entry name" value="Mur-like_cat_sf"/>
</dbReference>
<keyword evidence="21" id="KW-1185">Reference proteome</keyword>
<dbReference type="InterPro" id="IPR004101">
    <property type="entry name" value="Mur_ligase_C"/>
</dbReference>
<evidence type="ECO:0000256" key="7">
    <source>
        <dbReference type="ARBA" id="ARBA00023316"/>
    </source>
</evidence>
<dbReference type="InterPro" id="IPR036615">
    <property type="entry name" value="Mur_ligase_C_dom_sf"/>
</dbReference>
<dbReference type="Pfam" id="PF01225">
    <property type="entry name" value="Mur_ligase"/>
    <property type="match status" value="1"/>
</dbReference>
<feature type="binding site" evidence="15">
    <location>
        <begin position="410"/>
        <end position="413"/>
    </location>
    <ligand>
        <name>meso-2,6-diaminopimelate</name>
        <dbReference type="ChEBI" id="CHEBI:57791"/>
    </ligand>
</feature>
<keyword evidence="5 15" id="KW-0573">Peptidoglycan synthesis</keyword>
<keyword evidence="15" id="KW-0547">Nucleotide-binding</keyword>
<dbReference type="Gene3D" id="3.90.190.20">
    <property type="entry name" value="Mur ligase, C-terminal domain"/>
    <property type="match status" value="1"/>
</dbReference>
<comment type="caution">
    <text evidence="15">Lacks conserved residue(s) required for the propagation of feature annotation.</text>
</comment>
<evidence type="ECO:0000313" key="20">
    <source>
        <dbReference type="EMBL" id="SDB87539.1"/>
    </source>
</evidence>
<feature type="binding site" evidence="15">
    <location>
        <position position="460"/>
    </location>
    <ligand>
        <name>meso-2,6-diaminopimelate</name>
        <dbReference type="ChEBI" id="CHEBI:57791"/>
    </ligand>
</feature>
<evidence type="ECO:0000313" key="21">
    <source>
        <dbReference type="Proteomes" id="UP000242949"/>
    </source>
</evidence>
<dbReference type="GO" id="GO:0008360">
    <property type="term" value="P:regulation of cell shape"/>
    <property type="evidence" value="ECO:0007669"/>
    <property type="project" value="UniProtKB-KW"/>
</dbReference>
<dbReference type="GO" id="GO:0005737">
    <property type="term" value="C:cytoplasm"/>
    <property type="evidence" value="ECO:0007669"/>
    <property type="project" value="UniProtKB-SubCell"/>
</dbReference>
<evidence type="ECO:0000256" key="6">
    <source>
        <dbReference type="ARBA" id="ARBA00023306"/>
    </source>
</evidence>
<dbReference type="Pfam" id="PF08245">
    <property type="entry name" value="Mur_ligase_M"/>
    <property type="match status" value="1"/>
</dbReference>
<comment type="catalytic activity">
    <reaction evidence="8 15">
        <text>UDP-N-acetyl-alpha-D-muramoyl-L-alanyl-D-glutamate + meso-2,6-diaminopimelate + ATP = UDP-N-acetyl-alpha-D-muramoyl-L-alanyl-gamma-D-glutamyl-meso-2,6-diaminopimelate + ADP + phosphate + H(+)</text>
        <dbReference type="Rhea" id="RHEA:23676"/>
        <dbReference type="ChEBI" id="CHEBI:15378"/>
        <dbReference type="ChEBI" id="CHEBI:30616"/>
        <dbReference type="ChEBI" id="CHEBI:43474"/>
        <dbReference type="ChEBI" id="CHEBI:57791"/>
        <dbReference type="ChEBI" id="CHEBI:83900"/>
        <dbReference type="ChEBI" id="CHEBI:83905"/>
        <dbReference type="ChEBI" id="CHEBI:456216"/>
        <dbReference type="EC" id="6.3.2.13"/>
    </reaction>
</comment>
<dbReference type="Proteomes" id="UP000242949">
    <property type="component" value="Unassembled WGS sequence"/>
</dbReference>
<dbReference type="Gene3D" id="3.40.1190.10">
    <property type="entry name" value="Mur-like, catalytic domain"/>
    <property type="match status" value="1"/>
</dbReference>
<feature type="binding site" evidence="15">
    <location>
        <position position="32"/>
    </location>
    <ligand>
        <name>UDP-N-acetyl-alpha-D-muramoyl-L-alanyl-D-glutamate</name>
        <dbReference type="ChEBI" id="CHEBI:83900"/>
    </ligand>
</feature>
<dbReference type="SUPFAM" id="SSF63418">
    <property type="entry name" value="MurE/MurF N-terminal domain"/>
    <property type="match status" value="1"/>
</dbReference>
<dbReference type="InterPro" id="IPR000713">
    <property type="entry name" value="Mur_ligase_N"/>
</dbReference>
<evidence type="ECO:0000256" key="11">
    <source>
        <dbReference type="ARBA" id="ARBA00072883"/>
    </source>
</evidence>
<dbReference type="AlphaFoldDB" id="A0A1G6GZV4"/>
<feature type="domain" description="Mur ligase C-terminal" evidence="18">
    <location>
        <begin position="337"/>
        <end position="462"/>
    </location>
</feature>
<evidence type="ECO:0000256" key="3">
    <source>
        <dbReference type="ARBA" id="ARBA00022618"/>
    </source>
</evidence>
<evidence type="ECO:0000256" key="16">
    <source>
        <dbReference type="RuleBase" id="RU004135"/>
    </source>
</evidence>
<keyword evidence="7 15" id="KW-0961">Cell wall biogenesis/degradation</keyword>
<keyword evidence="3 15" id="KW-0132">Cell division</keyword>
<keyword evidence="6 15" id="KW-0131">Cell cycle</keyword>
<dbReference type="HAMAP" id="MF_00208">
    <property type="entry name" value="MurE"/>
    <property type="match status" value="1"/>
</dbReference>
<feature type="binding site" evidence="15">
    <location>
        <begin position="111"/>
        <end position="117"/>
    </location>
    <ligand>
        <name>ATP</name>
        <dbReference type="ChEBI" id="CHEBI:30616"/>
    </ligand>
</feature>
<feature type="short sequence motif" description="Meso-diaminopimelate recognition motif" evidence="15">
    <location>
        <begin position="410"/>
        <end position="413"/>
    </location>
</feature>
<dbReference type="InterPro" id="IPR013221">
    <property type="entry name" value="Mur_ligase_cen"/>
</dbReference>
<name>A0A1G6GZV4_9BACI</name>
<dbReference type="GO" id="GO:0005524">
    <property type="term" value="F:ATP binding"/>
    <property type="evidence" value="ECO:0007669"/>
    <property type="project" value="UniProtKB-UniRule"/>
</dbReference>
<comment type="cofactor">
    <cofactor evidence="15">
        <name>Mg(2+)</name>
        <dbReference type="ChEBI" id="CHEBI:18420"/>
    </cofactor>
</comment>
<evidence type="ECO:0000256" key="15">
    <source>
        <dbReference type="HAMAP-Rule" id="MF_00208"/>
    </source>
</evidence>
<dbReference type="Pfam" id="PF02875">
    <property type="entry name" value="Mur_ligase_C"/>
    <property type="match status" value="1"/>
</dbReference>
<keyword evidence="15" id="KW-0460">Magnesium</keyword>
<evidence type="ECO:0000256" key="5">
    <source>
        <dbReference type="ARBA" id="ARBA00022984"/>
    </source>
</evidence>
<organism evidence="20 21">
    <name type="scientific">Pelagirhabdus alkalitolerans</name>
    <dbReference type="NCBI Taxonomy" id="1612202"/>
    <lineage>
        <taxon>Bacteria</taxon>
        <taxon>Bacillati</taxon>
        <taxon>Bacillota</taxon>
        <taxon>Bacilli</taxon>
        <taxon>Bacillales</taxon>
        <taxon>Bacillaceae</taxon>
        <taxon>Pelagirhabdus</taxon>
    </lineage>
</organism>
<dbReference type="EMBL" id="FMYI01000002">
    <property type="protein sequence ID" value="SDB87539.1"/>
    <property type="molecule type" value="Genomic_DNA"/>
</dbReference>
<dbReference type="Gene3D" id="3.40.1390.10">
    <property type="entry name" value="MurE/MurF, N-terminal domain"/>
    <property type="match status" value="1"/>
</dbReference>
<evidence type="ECO:0000256" key="8">
    <source>
        <dbReference type="ARBA" id="ARBA00050251"/>
    </source>
</evidence>
<dbReference type="NCBIfam" id="TIGR01085">
    <property type="entry name" value="murE"/>
    <property type="match status" value="1"/>
</dbReference>
<evidence type="ECO:0000259" key="17">
    <source>
        <dbReference type="Pfam" id="PF01225"/>
    </source>
</evidence>
<sequence length="499" mass="55535">MKILSEILKYFPYKYELIGEDNVMIQAIKVDSRDVLPGDLFVCIDGYTVDGHQYTEQAINNGAVAIIAHKPVSDERATKVYVKDTSEILSYLSSYFYDFPSNDFHLIGVTGTNGKTSITYLLDELFQLEKKKTGVLGTIQMKIDQNVYPIANTTPEPSYLHRHFKEMVDHQIDHVLMEVSSHALELGRVNGCDFDIAIFTNLTQDHLDFHETMEDYLRAKMRLFYQLGNRYSTLVPKRAIVNCDDPHHQSFASASSQPIIRYGLTNEADVYAEDINLDANGTSFKLTTISGTVQINSPLMGRFNVYNMLAAAAAAEASGVSLETIQRGFNQTKGVPGRFEPVKGEHGFGVVIDYAHTPDSLENVLSTIKQFAKGSIYLVVGCGGDRDKTKRPLMATVGEKYANHSIFTADNPRSEDPMQIIADMEKGMSSDRYEVEVDRQVAIERAVGMAKETDVVLIAGKGHETYQIIGDKTLPFNDYKVAENAIKGRGEHSSSEVSS</sequence>
<dbReference type="NCBIfam" id="NF001126">
    <property type="entry name" value="PRK00139.1-4"/>
    <property type="match status" value="1"/>
</dbReference>
<feature type="domain" description="Mur ligase central" evidence="19">
    <location>
        <begin position="109"/>
        <end position="315"/>
    </location>
</feature>
<keyword evidence="4 15" id="KW-0133">Cell shape</keyword>
<comment type="pathway">
    <text evidence="1 15 16">Cell wall biogenesis; peptidoglycan biosynthesis.</text>
</comment>
<evidence type="ECO:0000256" key="9">
    <source>
        <dbReference type="ARBA" id="ARBA00056782"/>
    </source>
</evidence>
<evidence type="ECO:0000259" key="19">
    <source>
        <dbReference type="Pfam" id="PF08245"/>
    </source>
</evidence>
<keyword evidence="15" id="KW-0963">Cytoplasm</keyword>
<dbReference type="EC" id="6.3.2.13" evidence="10 15"/>
<evidence type="ECO:0000256" key="1">
    <source>
        <dbReference type="ARBA" id="ARBA00004752"/>
    </source>
</evidence>
<dbReference type="GO" id="GO:0009252">
    <property type="term" value="P:peptidoglycan biosynthetic process"/>
    <property type="evidence" value="ECO:0007669"/>
    <property type="project" value="UniProtKB-UniRule"/>
</dbReference>
<dbReference type="GO" id="GO:0008765">
    <property type="term" value="F:UDP-N-acetylmuramoylalanyl-D-glutamate-2,6-diaminopimelate ligase activity"/>
    <property type="evidence" value="ECO:0007669"/>
    <property type="project" value="UniProtKB-UniRule"/>
</dbReference>
<protein>
    <recommendedName>
        <fullName evidence="11 15">UDP-N-acetylmuramoyl-L-alanyl-D-glutamate--2,6-diaminopimelate ligase</fullName>
        <ecNumber evidence="10 15">6.3.2.13</ecNumber>
    </recommendedName>
    <alternativeName>
        <fullName evidence="12 15">Meso-A2pm-adding enzyme</fullName>
    </alternativeName>
    <alternativeName>
        <fullName evidence="13 15">Meso-diaminopimelate-adding enzyme</fullName>
    </alternativeName>
    <alternativeName>
        <fullName evidence="14 15">UDP-MurNAc-L-Ala-D-Glu:meso-diaminopimelate ligase</fullName>
    </alternativeName>
    <alternativeName>
        <fullName evidence="15">UDP-MurNAc-tripeptide synthetase</fullName>
    </alternativeName>
    <alternativeName>
        <fullName evidence="15">UDP-N-acetylmuramyl-tripeptide synthetase</fullName>
    </alternativeName>
</protein>
<dbReference type="GO" id="GO:0071555">
    <property type="term" value="P:cell wall organization"/>
    <property type="evidence" value="ECO:0007669"/>
    <property type="project" value="UniProtKB-KW"/>
</dbReference>
<dbReference type="FunFam" id="3.90.190.20:FF:000006">
    <property type="entry name" value="UDP-N-acetylmuramoyl-L-alanyl-D-glutamate--2,6-diaminopimelate ligase"/>
    <property type="match status" value="1"/>
</dbReference>
<evidence type="ECO:0000256" key="12">
    <source>
        <dbReference type="ARBA" id="ARBA00075482"/>
    </source>
</evidence>
<evidence type="ECO:0000259" key="18">
    <source>
        <dbReference type="Pfam" id="PF02875"/>
    </source>
</evidence>
<keyword evidence="15 20" id="KW-0436">Ligase</keyword>
<dbReference type="GO" id="GO:0051301">
    <property type="term" value="P:cell division"/>
    <property type="evidence" value="ECO:0007669"/>
    <property type="project" value="UniProtKB-KW"/>
</dbReference>